<keyword evidence="6" id="KW-1185">Reference proteome</keyword>
<dbReference type="SUPFAM" id="SSF46689">
    <property type="entry name" value="Homeodomain-like"/>
    <property type="match status" value="2"/>
</dbReference>
<dbReference type="PROSITE" id="PS01124">
    <property type="entry name" value="HTH_ARAC_FAMILY_2"/>
    <property type="match status" value="1"/>
</dbReference>
<dbReference type="EMBL" id="JARWAN010000006">
    <property type="protein sequence ID" value="MDR5898448.1"/>
    <property type="molecule type" value="Genomic_DNA"/>
</dbReference>
<dbReference type="Proteomes" id="UP001254564">
    <property type="component" value="Unassembled WGS sequence"/>
</dbReference>
<dbReference type="RefSeq" id="WP_309655359.1">
    <property type="nucleotide sequence ID" value="NZ_JARWAN010000006.1"/>
</dbReference>
<evidence type="ECO:0000256" key="3">
    <source>
        <dbReference type="ARBA" id="ARBA00023163"/>
    </source>
</evidence>
<organism evidence="5 6">
    <name type="scientific">Vreelandella vilamensis</name>
    <dbReference type="NCBI Taxonomy" id="531309"/>
    <lineage>
        <taxon>Bacteria</taxon>
        <taxon>Pseudomonadati</taxon>
        <taxon>Pseudomonadota</taxon>
        <taxon>Gammaproteobacteria</taxon>
        <taxon>Oceanospirillales</taxon>
        <taxon>Halomonadaceae</taxon>
        <taxon>Vreelandella</taxon>
    </lineage>
</organism>
<dbReference type="InterPro" id="IPR020449">
    <property type="entry name" value="Tscrpt_reg_AraC-type_HTH"/>
</dbReference>
<gene>
    <name evidence="5" type="ORF">QC823_05535</name>
</gene>
<dbReference type="PANTHER" id="PTHR43280:SF28">
    <property type="entry name" value="HTH-TYPE TRANSCRIPTIONAL ACTIVATOR RHAS"/>
    <property type="match status" value="1"/>
</dbReference>
<keyword evidence="3" id="KW-0804">Transcription</keyword>
<dbReference type="InterPro" id="IPR009057">
    <property type="entry name" value="Homeodomain-like_sf"/>
</dbReference>
<dbReference type="SMART" id="SM00342">
    <property type="entry name" value="HTH_ARAC"/>
    <property type="match status" value="1"/>
</dbReference>
<sequence length="278" mass="31706">MFKAMTQAEIWLQDTIGKPLGITDLANHLGYSDSQVRRQFRECFHISPSAYRDQRRIERAAVLLALTPKNIAQVARECGYYNHSSFSRAFHKYFAKSPRHFRQVLRQALHQERPPNELITRIVNKPQRQMILQRHYNASEQFNDLGTSTLHAKPLGSIATNFEHAIPSIALPDLLTEKIDAHVIQSPPAQRRTDVGLYLTPQSDLSLTPSLPTPYRRVTLAPQYYAVTCFDELSALSRALVHALCHLTCTATPFYISGSAPYVLWRKTTLELRVPLTR</sequence>
<reference evidence="5 6" key="1">
    <citation type="submission" date="2023-04" db="EMBL/GenBank/DDBJ databases">
        <title>A long-awaited taxogenomic arrangement of the family Halomonadaceae.</title>
        <authorList>
            <person name="De La Haba R."/>
            <person name="Chuvochina M."/>
            <person name="Wittouck S."/>
            <person name="Arahal D.R."/>
            <person name="Sanchez-Porro C."/>
            <person name="Hugenholtz P."/>
            <person name="Ventosa A."/>
        </authorList>
    </citation>
    <scope>NUCLEOTIDE SEQUENCE [LARGE SCALE GENOMIC DNA]</scope>
    <source>
        <strain evidence="5 6">DSM 21020</strain>
    </source>
</reference>
<dbReference type="Pfam" id="PF12833">
    <property type="entry name" value="HTH_18"/>
    <property type="match status" value="1"/>
</dbReference>
<keyword evidence="2" id="KW-0238">DNA-binding</keyword>
<protein>
    <submittedName>
        <fullName evidence="5">Helix-turn-helix transcriptional regulator</fullName>
    </submittedName>
</protein>
<evidence type="ECO:0000259" key="4">
    <source>
        <dbReference type="PROSITE" id="PS01124"/>
    </source>
</evidence>
<dbReference type="Gene3D" id="1.10.10.60">
    <property type="entry name" value="Homeodomain-like"/>
    <property type="match status" value="2"/>
</dbReference>
<feature type="domain" description="HTH araC/xylS-type" evidence="4">
    <location>
        <begin position="6"/>
        <end position="104"/>
    </location>
</feature>
<keyword evidence="1" id="KW-0805">Transcription regulation</keyword>
<dbReference type="PRINTS" id="PR00032">
    <property type="entry name" value="HTHARAC"/>
</dbReference>
<evidence type="ECO:0000313" key="6">
    <source>
        <dbReference type="Proteomes" id="UP001254564"/>
    </source>
</evidence>
<dbReference type="PANTHER" id="PTHR43280">
    <property type="entry name" value="ARAC-FAMILY TRANSCRIPTIONAL REGULATOR"/>
    <property type="match status" value="1"/>
</dbReference>
<evidence type="ECO:0000256" key="2">
    <source>
        <dbReference type="ARBA" id="ARBA00023125"/>
    </source>
</evidence>
<dbReference type="InterPro" id="IPR018060">
    <property type="entry name" value="HTH_AraC"/>
</dbReference>
<accession>A0ABU1H2C6</accession>
<evidence type="ECO:0000256" key="1">
    <source>
        <dbReference type="ARBA" id="ARBA00023015"/>
    </source>
</evidence>
<name>A0ABU1H2C6_9GAMM</name>
<evidence type="ECO:0000313" key="5">
    <source>
        <dbReference type="EMBL" id="MDR5898448.1"/>
    </source>
</evidence>
<comment type="caution">
    <text evidence="5">The sequence shown here is derived from an EMBL/GenBank/DDBJ whole genome shotgun (WGS) entry which is preliminary data.</text>
</comment>
<proteinExistence type="predicted"/>